<dbReference type="PANTHER" id="PTHR48229">
    <property type="entry name" value="CAIB/BAIF FAMILY ENZYME (AFU_ORTHOLOGUE AFUA_1G05360)-RELATED"/>
    <property type="match status" value="1"/>
</dbReference>
<name>A0A7J6JDM0_COLFN</name>
<dbReference type="Proteomes" id="UP000011096">
    <property type="component" value="Unassembled WGS sequence"/>
</dbReference>
<dbReference type="OrthoDB" id="2308815at2759"/>
<keyword evidence="4" id="KW-1185">Reference proteome</keyword>
<comment type="caution">
    <text evidence="3">The sequence shown here is derived from an EMBL/GenBank/DDBJ whole genome shotgun (WGS) entry which is preliminary data.</text>
</comment>
<dbReference type="Pfam" id="PF02515">
    <property type="entry name" value="CoA_transf_3"/>
    <property type="match status" value="1"/>
</dbReference>
<dbReference type="InterPro" id="IPR023606">
    <property type="entry name" value="CoA-Trfase_III_dom_1_sf"/>
</dbReference>
<dbReference type="SUPFAM" id="SSF89796">
    <property type="entry name" value="CoA-transferase family III (CaiB/BaiF)"/>
    <property type="match status" value="2"/>
</dbReference>
<feature type="region of interest" description="Disordered" evidence="2">
    <location>
        <begin position="549"/>
        <end position="572"/>
    </location>
</feature>
<organism evidence="3 4">
    <name type="scientific">Colletotrichum fructicola (strain Nara gc5)</name>
    <name type="common">Anthracnose fungus</name>
    <name type="synonym">Colletotrichum gloeosporioides (strain Nara gc5)</name>
    <dbReference type="NCBI Taxonomy" id="1213859"/>
    <lineage>
        <taxon>Eukaryota</taxon>
        <taxon>Fungi</taxon>
        <taxon>Dikarya</taxon>
        <taxon>Ascomycota</taxon>
        <taxon>Pezizomycotina</taxon>
        <taxon>Sordariomycetes</taxon>
        <taxon>Hypocreomycetidae</taxon>
        <taxon>Glomerellales</taxon>
        <taxon>Glomerellaceae</taxon>
        <taxon>Colletotrichum</taxon>
        <taxon>Colletotrichum gloeosporioides species complex</taxon>
    </lineage>
</organism>
<comment type="similarity">
    <text evidence="1">Belongs to the CoA-transferase III family.</text>
</comment>
<dbReference type="InterPro" id="IPR052985">
    <property type="entry name" value="CoA-trans_III_biosynth/detox"/>
</dbReference>
<dbReference type="InParanoid" id="A0A7J6JDM0"/>
<dbReference type="AlphaFoldDB" id="A0A7J6JDM0"/>
<evidence type="ECO:0000256" key="2">
    <source>
        <dbReference type="SAM" id="MobiDB-lite"/>
    </source>
</evidence>
<dbReference type="GO" id="GO:0016740">
    <property type="term" value="F:transferase activity"/>
    <property type="evidence" value="ECO:0007669"/>
    <property type="project" value="UniProtKB-KW"/>
</dbReference>
<protein>
    <submittedName>
        <fullName evidence="3">Succinate--hydroxymethylglutarate CoA-transferase</fullName>
    </submittedName>
</protein>
<proteinExistence type="inferred from homology"/>
<evidence type="ECO:0000313" key="4">
    <source>
        <dbReference type="Proteomes" id="UP000011096"/>
    </source>
</evidence>
<dbReference type="RefSeq" id="XP_031880266.1">
    <property type="nucleotide sequence ID" value="XM_032022894.1"/>
</dbReference>
<gene>
    <name evidence="3" type="primary">Sugct-2</name>
    <name evidence="3" type="ORF">CGGC5_v006234</name>
</gene>
<dbReference type="Gene3D" id="3.40.50.10540">
    <property type="entry name" value="Crotonobetainyl-coa:carnitine coa-transferase, domain 1"/>
    <property type="match status" value="1"/>
</dbReference>
<dbReference type="GeneID" id="43607086"/>
<evidence type="ECO:0000313" key="3">
    <source>
        <dbReference type="EMBL" id="KAF4487266.1"/>
    </source>
</evidence>
<dbReference type="EMBL" id="ANPB02000003">
    <property type="protein sequence ID" value="KAF4487266.1"/>
    <property type="molecule type" value="Genomic_DNA"/>
</dbReference>
<dbReference type="InterPro" id="IPR003673">
    <property type="entry name" value="CoA-Trfase_fam_III"/>
</dbReference>
<evidence type="ECO:0000256" key="1">
    <source>
        <dbReference type="ARBA" id="ARBA00008383"/>
    </source>
</evidence>
<keyword evidence="3" id="KW-0808">Transferase</keyword>
<reference evidence="3 4" key="1">
    <citation type="submission" date="2012-08" db="EMBL/GenBank/DDBJ databases">
        <authorList>
            <person name="Gan P.H.P."/>
            <person name="Ikeda K."/>
            <person name="Irieda H."/>
            <person name="Narusaka M."/>
            <person name="O'Connell R.J."/>
            <person name="Narusaka Y."/>
            <person name="Takano Y."/>
            <person name="Kubo Y."/>
            <person name="Shirasu K."/>
        </authorList>
    </citation>
    <scope>NUCLEOTIDE SEQUENCE [LARGE SCALE GENOMIC DNA]</scope>
    <source>
        <strain evidence="3 4">Nara gc5</strain>
    </source>
</reference>
<dbReference type="PANTHER" id="PTHR48229:SF1">
    <property type="entry name" value="ALPHA METHYLACYL-COA RACEMASE-RELATED"/>
    <property type="match status" value="1"/>
</dbReference>
<sequence>MANIISGSDVYGPGSWIDHDAPAVPDDALRLFESLAAVTPGFTQDKDMWKSVSFQGSPQTIAPGPLKSPVIAAALHAMCGVVANELLALRDGGSPIRHVSINTDHAAFWLGCVGMAKRNGSTVRELAKRGELAGIFSKDLEKGTFATPLRLRATANYPTKDEGLWYQLHGSLDAGPVLQAVGLDAETPCSGLDEAYKLIGKHVRKFGAHELEGINIERGLCGSTCYTPESWRQTRMSKDLSKHPLVNYKLQSHAISTPAIPLTPSPDKRPLVGIKVVEIVRIIAGPVIGTTLAALGADVVRINCSRLPDFNSLQLTLNAGVRTLDIDFDKEDELQHLLSLIQDADIFVQGYRSGSLARRGMGRHDLLEIAGKRGKGIVYVEENCYGPDGPMHERPGWQQVADAASGCSYVTGRSLGHTDGTCVLPALPVPDMLTGLIGAIGAMMAIRDRTRQGGSYHVFASLMAAAAMPLQPDVGLYSPEAVKQCNERFQWGETGPELFVLELLDVVLKGWADVFPEHFGPKSPWFTQLKGEWGKFELLKPVLQLATPEESPHWSSAPEPNCHHESPSLSWL</sequence>
<reference evidence="3 4" key="2">
    <citation type="submission" date="2020-04" db="EMBL/GenBank/DDBJ databases">
        <title>Genome sequencing and assembly of multiple isolates from the Colletotrichum gloeosporioides species complex.</title>
        <authorList>
            <person name="Gan P."/>
            <person name="Shirasu K."/>
        </authorList>
    </citation>
    <scope>NUCLEOTIDE SEQUENCE [LARGE SCALE GENOMIC DNA]</scope>
    <source>
        <strain evidence="3 4">Nara gc5</strain>
    </source>
</reference>
<accession>A0A7J6JDM0</accession>